<evidence type="ECO:0000259" key="6">
    <source>
        <dbReference type="PROSITE" id="PS50043"/>
    </source>
</evidence>
<proteinExistence type="predicted"/>
<dbReference type="Proteomes" id="UP001500556">
    <property type="component" value="Unassembled WGS sequence"/>
</dbReference>
<evidence type="ECO:0000313" key="9">
    <source>
        <dbReference type="Proteomes" id="UP001500556"/>
    </source>
</evidence>
<organism evidence="8 9">
    <name type="scientific">Pedococcus ginsenosidimutans</name>
    <dbReference type="NCBI Taxonomy" id="490570"/>
    <lineage>
        <taxon>Bacteria</taxon>
        <taxon>Bacillati</taxon>
        <taxon>Actinomycetota</taxon>
        <taxon>Actinomycetes</taxon>
        <taxon>Micrococcales</taxon>
        <taxon>Intrasporangiaceae</taxon>
        <taxon>Pedococcus</taxon>
    </lineage>
</organism>
<evidence type="ECO:0000313" key="8">
    <source>
        <dbReference type="EMBL" id="GAA4728938.1"/>
    </source>
</evidence>
<accession>A0ABP8YIT7</accession>
<keyword evidence="9" id="KW-1185">Reference proteome</keyword>
<protein>
    <submittedName>
        <fullName evidence="8">Response regulator transcription factor</fullName>
    </submittedName>
</protein>
<dbReference type="InterPro" id="IPR058245">
    <property type="entry name" value="NreC/VraR/RcsB-like_REC"/>
</dbReference>
<evidence type="ECO:0000256" key="4">
    <source>
        <dbReference type="ARBA" id="ARBA00023163"/>
    </source>
</evidence>
<comment type="caution">
    <text evidence="8">The sequence shown here is derived from an EMBL/GenBank/DDBJ whole genome shotgun (WGS) entry which is preliminary data.</text>
</comment>
<keyword evidence="3" id="KW-0238">DNA-binding</keyword>
<dbReference type="PROSITE" id="PS00622">
    <property type="entry name" value="HTH_LUXR_1"/>
    <property type="match status" value="1"/>
</dbReference>
<dbReference type="PANTHER" id="PTHR43214">
    <property type="entry name" value="TWO-COMPONENT RESPONSE REGULATOR"/>
    <property type="match status" value="1"/>
</dbReference>
<dbReference type="SMART" id="SM00448">
    <property type="entry name" value="REC"/>
    <property type="match status" value="1"/>
</dbReference>
<evidence type="ECO:0000256" key="5">
    <source>
        <dbReference type="PROSITE-ProRule" id="PRU00169"/>
    </source>
</evidence>
<dbReference type="SMART" id="SM00421">
    <property type="entry name" value="HTH_LUXR"/>
    <property type="match status" value="1"/>
</dbReference>
<feature type="domain" description="Response regulatory" evidence="7">
    <location>
        <begin position="17"/>
        <end position="133"/>
    </location>
</feature>
<dbReference type="InterPro" id="IPR039420">
    <property type="entry name" value="WalR-like"/>
</dbReference>
<keyword evidence="4" id="KW-0804">Transcription</keyword>
<dbReference type="CDD" id="cd17535">
    <property type="entry name" value="REC_NarL-like"/>
    <property type="match status" value="1"/>
</dbReference>
<gene>
    <name evidence="8" type="ORF">GCM10025782_29670</name>
</gene>
<dbReference type="InterPro" id="IPR000792">
    <property type="entry name" value="Tscrpt_reg_LuxR_C"/>
</dbReference>
<name>A0ABP8YIT7_9MICO</name>
<dbReference type="SUPFAM" id="SSF52172">
    <property type="entry name" value="CheY-like"/>
    <property type="match status" value="1"/>
</dbReference>
<feature type="domain" description="HTH luxR-type" evidence="6">
    <location>
        <begin position="157"/>
        <end position="222"/>
    </location>
</feature>
<keyword evidence="2" id="KW-0805">Transcription regulation</keyword>
<dbReference type="Gene3D" id="3.40.50.2300">
    <property type="match status" value="1"/>
</dbReference>
<evidence type="ECO:0000256" key="3">
    <source>
        <dbReference type="ARBA" id="ARBA00023125"/>
    </source>
</evidence>
<sequence>MRPLLPRQRRERHPMTTIFLLDDHEIVRRGLRELLEGTEGFEVVGESGSALEAARRIPALRPDVAIFDARLPDGSGIDACRQVRSVDPSIAGLILTSFDDDTALGAAILAGAAGYLLKDIQGNGLVEAIRRVARGENLLDPERARRVRSGWREDRDADPRLRSLSPQERRILTHIAAGLTNRQIGEEMSLAEKTVKNYVTSVLAKMGMERRTQAAVYAATHVPSGASNGRTARR</sequence>
<reference evidence="9" key="1">
    <citation type="journal article" date="2019" name="Int. J. Syst. Evol. Microbiol.">
        <title>The Global Catalogue of Microorganisms (GCM) 10K type strain sequencing project: providing services to taxonomists for standard genome sequencing and annotation.</title>
        <authorList>
            <consortium name="The Broad Institute Genomics Platform"/>
            <consortium name="The Broad Institute Genome Sequencing Center for Infectious Disease"/>
            <person name="Wu L."/>
            <person name="Ma J."/>
        </authorList>
    </citation>
    <scope>NUCLEOTIDE SEQUENCE [LARGE SCALE GENOMIC DNA]</scope>
    <source>
        <strain evidence="9">JCM 18961</strain>
    </source>
</reference>
<feature type="modified residue" description="4-aspartylphosphate" evidence="5">
    <location>
        <position position="68"/>
    </location>
</feature>
<dbReference type="InterPro" id="IPR001789">
    <property type="entry name" value="Sig_transdc_resp-reg_receiver"/>
</dbReference>
<dbReference type="CDD" id="cd06170">
    <property type="entry name" value="LuxR_C_like"/>
    <property type="match status" value="1"/>
</dbReference>
<dbReference type="PANTHER" id="PTHR43214:SF24">
    <property type="entry name" value="TRANSCRIPTIONAL REGULATORY PROTEIN NARL-RELATED"/>
    <property type="match status" value="1"/>
</dbReference>
<evidence type="ECO:0000256" key="1">
    <source>
        <dbReference type="ARBA" id="ARBA00022553"/>
    </source>
</evidence>
<dbReference type="PRINTS" id="PR00038">
    <property type="entry name" value="HTHLUXR"/>
</dbReference>
<evidence type="ECO:0000256" key="2">
    <source>
        <dbReference type="ARBA" id="ARBA00023015"/>
    </source>
</evidence>
<dbReference type="Pfam" id="PF00072">
    <property type="entry name" value="Response_reg"/>
    <property type="match status" value="1"/>
</dbReference>
<dbReference type="PROSITE" id="PS50043">
    <property type="entry name" value="HTH_LUXR_2"/>
    <property type="match status" value="1"/>
</dbReference>
<dbReference type="EMBL" id="BAABLO010000012">
    <property type="protein sequence ID" value="GAA4728938.1"/>
    <property type="molecule type" value="Genomic_DNA"/>
</dbReference>
<dbReference type="PROSITE" id="PS50110">
    <property type="entry name" value="RESPONSE_REGULATORY"/>
    <property type="match status" value="1"/>
</dbReference>
<evidence type="ECO:0000259" key="7">
    <source>
        <dbReference type="PROSITE" id="PS50110"/>
    </source>
</evidence>
<dbReference type="Pfam" id="PF00196">
    <property type="entry name" value="GerE"/>
    <property type="match status" value="1"/>
</dbReference>
<dbReference type="InterPro" id="IPR011006">
    <property type="entry name" value="CheY-like_superfamily"/>
</dbReference>
<keyword evidence="1 5" id="KW-0597">Phosphoprotein</keyword>